<feature type="compositionally biased region" description="Polar residues" evidence="8">
    <location>
        <begin position="312"/>
        <end position="331"/>
    </location>
</feature>
<keyword evidence="4" id="KW-0963">Cytoplasm</keyword>
<dbReference type="Pfam" id="PF03941">
    <property type="entry name" value="INCENP_ARK-bind"/>
    <property type="match status" value="1"/>
</dbReference>
<feature type="compositionally biased region" description="Pro residues" evidence="8">
    <location>
        <begin position="484"/>
        <end position="496"/>
    </location>
</feature>
<feature type="compositionally biased region" description="Low complexity" evidence="8">
    <location>
        <begin position="425"/>
        <end position="439"/>
    </location>
</feature>
<feature type="region of interest" description="Disordered" evidence="8">
    <location>
        <begin position="572"/>
        <end position="598"/>
    </location>
</feature>
<feature type="compositionally biased region" description="Basic residues" evidence="8">
    <location>
        <begin position="69"/>
        <end position="80"/>
    </location>
</feature>
<dbReference type="Gene3D" id="6.10.250.2990">
    <property type="match status" value="1"/>
</dbReference>
<evidence type="ECO:0000256" key="1">
    <source>
        <dbReference type="ARBA" id="ARBA00004123"/>
    </source>
</evidence>
<feature type="compositionally biased region" description="Basic and acidic residues" evidence="8">
    <location>
        <begin position="654"/>
        <end position="668"/>
    </location>
</feature>
<keyword evidence="6" id="KW-0206">Cytoskeleton</keyword>
<dbReference type="InterPro" id="IPR005635">
    <property type="entry name" value="Inner_centromere_prot_ARK-bd"/>
</dbReference>
<sequence>MAAMRGPRLQVGTAAWVAEERSCALRIAQSEVEDFSFIARDEFEWLNEHMAGIFDENETNIAETFKTPGKLRGKTPRTGRKPNASEARVVSIPSTPRSNEANFPQPLADVFSATPNGSTNRFAQQLQRIQSPKSQTNLARSSPSPIKSVPRKQNIIPTKPAVPGGPSLPDSGYASQDVYPQIVPIEDDEFFASQRTPADRTSYRATATSPSKQPSNKPTVDLCIVASQSAKEGRATRVSEDAVPKPASPQRVEAATEVSDARDTGDATVPRSRQSSSPIQPGDEGRILPNADDYDQISPVRAADGSDEVRSTSDTSSPIRPTVVRKSSLNFASLPAREPLTGGKSLGGRSSRISHLDHNRKSYYNRHTGGKSLGNLGRGDASEDEDEIDMDSSPVAQKADDKVNIALNHNKTYTQRLQDQINMLGKSKPSGGRPSKSIPNMAGLQPTSGSTQLSAAPKSPTPKPFEAPQTTPGAFPEDDDDWIDPPPTQAPEPTQSPRPTLAKSHTADVMEGIDVRDAKLDSPQRAPLQGPFSAGFGHVKSASVPAVPANVQGIESQTHPLAKAVSVSNDSLAAISEQAQPQTPSKSPSRGFRDSPLKQVKNKLSSILKSSRGLLASSAALSAEGKTSILSPSASRLALNLAPSSDSLASKSNLDAEKQRAERDDDKTVPIARRTRASAERAKEEKRLEKETKRQEEQLGKLEKAREKEREKARVFSKEQERIAAMERQVTAKKDDVKFPVKETPKPTRTSPRKVQRPPESTTNLVDHDVDMTDAPPTVPSSAPRSAGPSQTARNKEIKRPIKPTRTIQTKAKQAPTVIKVNMGSQHSQYHSAASSSMANAPEPSAAPTPQPQQSVGSKASKATLQTKSSIQSLKGASSAGRPKATETALKKKEQEEREAQRRRDAKAEMERKRAVAQEEQRRQEQRRQEAEHQKQREREQAAAHAEAKNAQRLAMIEKAKQTRAPPPAVRAQPNGPPDYGHQPQDRAAAQPARPPSRMEPGIARSHDELSRPMLPNASKPGIKRALRPEPSDDTQGKRPPSRGGPSYQSTMDAKRRRTSDGYDDLDFDNPPNIKGAPVRPSAGFKKVRLLVRNTFMVANIWQEPAKKSLFQGGYSNAPPGVSRDLFKATLTAQHNNQGKTTNPLDMAQISKGAIPFAPNSNPPGPSHKTPARPPTSSAAKSTAKAHKSSPRFQNGESIELPEIQTDDEDESEDEASRGMVAAWADSPDLRKALIRQETIDPSQIFGPPAPLNMEEVFSKSKDRWHKFRARTSSANWSGTDRLTEEEIRKDLAARDRLRRDGGWSYELSKEVS</sequence>
<comment type="caution">
    <text evidence="10">The sequence shown here is derived from an EMBL/GenBank/DDBJ whole genome shotgun (WGS) entry which is preliminary data.</text>
</comment>
<feature type="compositionally biased region" description="Polar residues" evidence="8">
    <location>
        <begin position="407"/>
        <end position="421"/>
    </location>
</feature>
<evidence type="ECO:0000256" key="3">
    <source>
        <dbReference type="ARBA" id="ARBA00010042"/>
    </source>
</evidence>
<keyword evidence="11" id="KW-1185">Reference proteome</keyword>
<proteinExistence type="inferred from homology"/>
<feature type="compositionally biased region" description="Polar residues" evidence="8">
    <location>
        <begin position="780"/>
        <end position="793"/>
    </location>
</feature>
<feature type="compositionally biased region" description="Polar residues" evidence="8">
    <location>
        <begin position="203"/>
        <end position="218"/>
    </location>
</feature>
<dbReference type="Proteomes" id="UP000029964">
    <property type="component" value="Unassembled WGS sequence"/>
</dbReference>
<gene>
    <name evidence="10" type="ORF">ACRE_014040</name>
</gene>
<feature type="compositionally biased region" description="Polar residues" evidence="8">
    <location>
        <begin position="113"/>
        <end position="145"/>
    </location>
</feature>
<feature type="compositionally biased region" description="Basic and acidic residues" evidence="8">
    <location>
        <begin position="677"/>
        <end position="746"/>
    </location>
</feature>
<evidence type="ECO:0000259" key="9">
    <source>
        <dbReference type="Pfam" id="PF03941"/>
    </source>
</evidence>
<feature type="compositionally biased region" description="Acidic residues" evidence="8">
    <location>
        <begin position="1205"/>
        <end position="1214"/>
    </location>
</feature>
<evidence type="ECO:0000256" key="4">
    <source>
        <dbReference type="ARBA" id="ARBA00022490"/>
    </source>
</evidence>
<dbReference type="GO" id="GO:0007059">
    <property type="term" value="P:chromosome segregation"/>
    <property type="evidence" value="ECO:0007669"/>
    <property type="project" value="UniProtKB-KW"/>
</dbReference>
<feature type="compositionally biased region" description="Basic and acidic residues" evidence="8">
    <location>
        <begin position="231"/>
        <end position="243"/>
    </location>
</feature>
<feature type="compositionally biased region" description="Polar residues" evidence="8">
    <location>
        <begin position="445"/>
        <end position="454"/>
    </location>
</feature>
<feature type="compositionally biased region" description="Polar residues" evidence="8">
    <location>
        <begin position="855"/>
        <end position="876"/>
    </location>
</feature>
<dbReference type="PANTHER" id="PTHR13142:SF1">
    <property type="entry name" value="INNER CENTROMERE PROTEIN"/>
    <property type="match status" value="1"/>
</dbReference>
<name>A0A086TER4_HAPC1</name>
<feature type="compositionally biased region" description="Polar residues" evidence="8">
    <location>
        <begin position="572"/>
        <end position="588"/>
    </location>
</feature>
<feature type="compositionally biased region" description="Basic and acidic residues" evidence="8">
    <location>
        <begin position="1027"/>
        <end position="1037"/>
    </location>
</feature>
<feature type="region of interest" description="Disordered" evidence="8">
    <location>
        <begin position="67"/>
        <end position="533"/>
    </location>
</feature>
<feature type="region of interest" description="Disordered" evidence="8">
    <location>
        <begin position="642"/>
        <end position="1080"/>
    </location>
</feature>
<dbReference type="PANTHER" id="PTHR13142">
    <property type="entry name" value="INNER CENTROMERE PROTEIN"/>
    <property type="match status" value="1"/>
</dbReference>
<feature type="compositionally biased region" description="Polar residues" evidence="8">
    <location>
        <begin position="642"/>
        <end position="653"/>
    </location>
</feature>
<feature type="region of interest" description="Disordered" evidence="8">
    <location>
        <begin position="1154"/>
        <end position="1224"/>
    </location>
</feature>
<evidence type="ECO:0000256" key="7">
    <source>
        <dbReference type="ARBA" id="ARBA00023242"/>
    </source>
</evidence>
<feature type="domain" description="Inner centromere protein ARK-binding" evidence="9">
    <location>
        <begin position="1203"/>
        <end position="1258"/>
    </location>
</feature>
<evidence type="ECO:0000256" key="6">
    <source>
        <dbReference type="ARBA" id="ARBA00023212"/>
    </source>
</evidence>
<organism evidence="10 11">
    <name type="scientific">Hapsidospora chrysogenum (strain ATCC 11550 / CBS 779.69 / DSM 880 / IAM 14645 / JCM 23072 / IMI 49137)</name>
    <name type="common">Acremonium chrysogenum</name>
    <dbReference type="NCBI Taxonomy" id="857340"/>
    <lineage>
        <taxon>Eukaryota</taxon>
        <taxon>Fungi</taxon>
        <taxon>Dikarya</taxon>
        <taxon>Ascomycota</taxon>
        <taxon>Pezizomycotina</taxon>
        <taxon>Sordariomycetes</taxon>
        <taxon>Hypocreomycetidae</taxon>
        <taxon>Hypocreales</taxon>
        <taxon>Bionectriaceae</taxon>
        <taxon>Hapsidospora</taxon>
    </lineage>
</organism>
<evidence type="ECO:0000256" key="8">
    <source>
        <dbReference type="SAM" id="MobiDB-lite"/>
    </source>
</evidence>
<feature type="compositionally biased region" description="Low complexity" evidence="8">
    <location>
        <begin position="270"/>
        <end position="281"/>
    </location>
</feature>
<keyword evidence="7" id="KW-0539">Nucleus</keyword>
<protein>
    <submittedName>
        <fullName evidence="10">Inner centromere protein-related protein-like protein</fullName>
    </submittedName>
</protein>
<evidence type="ECO:0000256" key="2">
    <source>
        <dbReference type="ARBA" id="ARBA00004186"/>
    </source>
</evidence>
<evidence type="ECO:0000256" key="5">
    <source>
        <dbReference type="ARBA" id="ARBA00022829"/>
    </source>
</evidence>
<evidence type="ECO:0000313" key="10">
    <source>
        <dbReference type="EMBL" id="KFH47846.1"/>
    </source>
</evidence>
<keyword evidence="5" id="KW-0159">Chromosome partition</keyword>
<evidence type="ECO:0000313" key="11">
    <source>
        <dbReference type="Proteomes" id="UP000029964"/>
    </source>
</evidence>
<feature type="compositionally biased region" description="Basic and acidic residues" evidence="8">
    <location>
        <begin position="505"/>
        <end position="522"/>
    </location>
</feature>
<dbReference type="STRING" id="857340.A0A086TER4"/>
<reference evidence="11" key="1">
    <citation type="journal article" date="2014" name="Genome Announc.">
        <title>Genome sequence and annotation of Acremonium chrysogenum, producer of the beta-lactam antibiotic cephalosporin C.</title>
        <authorList>
            <person name="Terfehr D."/>
            <person name="Dahlmann T.A."/>
            <person name="Specht T."/>
            <person name="Zadra I."/>
            <person name="Kuernsteiner H."/>
            <person name="Kueck U."/>
        </authorList>
    </citation>
    <scope>NUCLEOTIDE SEQUENCE [LARGE SCALE GENOMIC DNA]</scope>
    <source>
        <strain evidence="11">ATCC 11550 / CBS 779.69 / DSM 880 / IAM 14645 / JCM 23072 / IMI 49137</strain>
    </source>
</reference>
<dbReference type="HOGENOM" id="CLU_003318_1_0_1"/>
<feature type="compositionally biased region" description="Basic and acidic residues" evidence="8">
    <location>
        <begin position="889"/>
        <end position="961"/>
    </location>
</feature>
<dbReference type="OrthoDB" id="6123at2759"/>
<dbReference type="EMBL" id="JPKY01000007">
    <property type="protein sequence ID" value="KFH47846.1"/>
    <property type="molecule type" value="Genomic_DNA"/>
</dbReference>
<dbReference type="GO" id="GO:0005634">
    <property type="term" value="C:nucleus"/>
    <property type="evidence" value="ECO:0007669"/>
    <property type="project" value="UniProtKB-SubCell"/>
</dbReference>
<comment type="subcellular location">
    <subcellularLocation>
        <location evidence="2">Cytoplasm</location>
        <location evidence="2">Cytoskeleton</location>
        <location evidence="2">Spindle</location>
    </subcellularLocation>
    <subcellularLocation>
        <location evidence="1">Nucleus</location>
    </subcellularLocation>
</comment>
<comment type="similarity">
    <text evidence="3">Belongs to the INCENP family.</text>
</comment>
<dbReference type="GO" id="GO:0005819">
    <property type="term" value="C:spindle"/>
    <property type="evidence" value="ECO:0007669"/>
    <property type="project" value="UniProtKB-SubCell"/>
</dbReference>
<feature type="compositionally biased region" description="Polar residues" evidence="8">
    <location>
        <begin position="92"/>
        <end position="102"/>
    </location>
</feature>
<accession>A0A086TER4</accession>
<feature type="compositionally biased region" description="Low complexity" evidence="8">
    <location>
        <begin position="825"/>
        <end position="844"/>
    </location>
</feature>